<accession>A0A699X6Z2</accession>
<proteinExistence type="predicted"/>
<protein>
    <submittedName>
        <fullName evidence="1">Uncharacterized protein</fullName>
    </submittedName>
</protein>
<sequence>SGSCRPGADCWAWAGITALPEKSSVHRTAHRAGDAGAA</sequence>
<gene>
    <name evidence="1" type="ORF">Tci_925535</name>
</gene>
<feature type="non-terminal residue" evidence="1">
    <location>
        <position position="1"/>
    </location>
</feature>
<name>A0A699X6Z2_TANCI</name>
<organism evidence="1">
    <name type="scientific">Tanacetum cinerariifolium</name>
    <name type="common">Dalmatian daisy</name>
    <name type="synonym">Chrysanthemum cinerariifolium</name>
    <dbReference type="NCBI Taxonomy" id="118510"/>
    <lineage>
        <taxon>Eukaryota</taxon>
        <taxon>Viridiplantae</taxon>
        <taxon>Streptophyta</taxon>
        <taxon>Embryophyta</taxon>
        <taxon>Tracheophyta</taxon>
        <taxon>Spermatophyta</taxon>
        <taxon>Magnoliopsida</taxon>
        <taxon>eudicotyledons</taxon>
        <taxon>Gunneridae</taxon>
        <taxon>Pentapetalae</taxon>
        <taxon>asterids</taxon>
        <taxon>campanulids</taxon>
        <taxon>Asterales</taxon>
        <taxon>Asteraceae</taxon>
        <taxon>Asteroideae</taxon>
        <taxon>Anthemideae</taxon>
        <taxon>Anthemidinae</taxon>
        <taxon>Tanacetum</taxon>
    </lineage>
</organism>
<reference evidence="1" key="1">
    <citation type="journal article" date="2019" name="Sci. Rep.">
        <title>Draft genome of Tanacetum cinerariifolium, the natural source of mosquito coil.</title>
        <authorList>
            <person name="Yamashiro T."/>
            <person name="Shiraishi A."/>
            <person name="Satake H."/>
            <person name="Nakayama K."/>
        </authorList>
    </citation>
    <scope>NUCLEOTIDE SEQUENCE</scope>
</reference>
<evidence type="ECO:0000313" key="1">
    <source>
        <dbReference type="EMBL" id="GFD53566.1"/>
    </source>
</evidence>
<comment type="caution">
    <text evidence="1">The sequence shown here is derived from an EMBL/GenBank/DDBJ whole genome shotgun (WGS) entry which is preliminary data.</text>
</comment>
<dbReference type="EMBL" id="BKCJ011795992">
    <property type="protein sequence ID" value="GFD53566.1"/>
    <property type="molecule type" value="Genomic_DNA"/>
</dbReference>
<dbReference type="AlphaFoldDB" id="A0A699X6Z2"/>